<dbReference type="PANTHER" id="PTHR23172">
    <property type="entry name" value="AUXILIN/CYCLIN G-ASSOCIATED KINASE-RELATED"/>
    <property type="match status" value="1"/>
</dbReference>
<dbReference type="GO" id="GO:0005737">
    <property type="term" value="C:cytoplasm"/>
    <property type="evidence" value="ECO:0007669"/>
    <property type="project" value="TreeGrafter"/>
</dbReference>
<feature type="non-terminal residue" evidence="1">
    <location>
        <position position="1"/>
    </location>
</feature>
<dbReference type="Gene3D" id="1.10.287.110">
    <property type="entry name" value="DnaJ domain"/>
    <property type="match status" value="1"/>
</dbReference>
<dbReference type="GO" id="GO:0072318">
    <property type="term" value="P:clathrin coat disassembly"/>
    <property type="evidence" value="ECO:0007669"/>
    <property type="project" value="TreeGrafter"/>
</dbReference>
<dbReference type="GO" id="GO:0030276">
    <property type="term" value="F:clathrin binding"/>
    <property type="evidence" value="ECO:0007669"/>
    <property type="project" value="TreeGrafter"/>
</dbReference>
<organism evidence="1 2">
    <name type="scientific">Protomyces lactucae-debilis</name>
    <dbReference type="NCBI Taxonomy" id="2754530"/>
    <lineage>
        <taxon>Eukaryota</taxon>
        <taxon>Fungi</taxon>
        <taxon>Dikarya</taxon>
        <taxon>Ascomycota</taxon>
        <taxon>Taphrinomycotina</taxon>
        <taxon>Taphrinomycetes</taxon>
        <taxon>Taphrinales</taxon>
        <taxon>Protomycetaceae</taxon>
        <taxon>Protomyces</taxon>
    </lineage>
</organism>
<evidence type="ECO:0000313" key="2">
    <source>
        <dbReference type="Proteomes" id="UP000193685"/>
    </source>
</evidence>
<reference evidence="1 2" key="1">
    <citation type="submission" date="2016-07" db="EMBL/GenBank/DDBJ databases">
        <title>Pervasive Adenine N6-methylation of Active Genes in Fungi.</title>
        <authorList>
            <consortium name="DOE Joint Genome Institute"/>
            <person name="Mondo S.J."/>
            <person name="Dannebaum R.O."/>
            <person name="Kuo R.C."/>
            <person name="Labutti K."/>
            <person name="Haridas S."/>
            <person name="Kuo A."/>
            <person name="Salamov A."/>
            <person name="Ahrendt S.R."/>
            <person name="Lipzen A."/>
            <person name="Sullivan W."/>
            <person name="Andreopoulos W.B."/>
            <person name="Clum A."/>
            <person name="Lindquist E."/>
            <person name="Daum C."/>
            <person name="Ramamoorthy G.K."/>
            <person name="Gryganskyi A."/>
            <person name="Culley D."/>
            <person name="Magnuson J.K."/>
            <person name="James T.Y."/>
            <person name="O'Malley M.A."/>
            <person name="Stajich J.E."/>
            <person name="Spatafora J.W."/>
            <person name="Visel A."/>
            <person name="Grigoriev I.V."/>
        </authorList>
    </citation>
    <scope>NUCLEOTIDE SEQUENCE [LARGE SCALE GENOMIC DNA]</scope>
    <source>
        <strain evidence="1 2">12-1054</strain>
    </source>
</reference>
<dbReference type="OMA" id="EHKMIAN"/>
<dbReference type="InterPro" id="IPR036869">
    <property type="entry name" value="J_dom_sf"/>
</dbReference>
<dbReference type="PANTHER" id="PTHR23172:SF19">
    <property type="entry name" value="J DOMAIN-CONTAINING PROTEIN"/>
    <property type="match status" value="1"/>
</dbReference>
<gene>
    <name evidence="1" type="ORF">BCR37DRAFT_336485</name>
</gene>
<sequence>QNKARGSEAFKRGDFTKALGYYDTALQSLPAEHPSRISILSNRALANLQTGSPKLAFADCEEALAIIGSGAGQDETIQEGSIAINMSSLWAKVMQRKATALEMQERHTDALVVWQTLVRSGQGGAAAMQAKQRCEKLCAPKSKPVAKVPVKVAVHAAPSGEGVAKLRAEAAAQDASELERQGLLDVVGDKIAAWSKGKEGNLRALLASLDLVLWPAANWKKVSLADLVLDGKVKVIYMKALAKVHPDKIPRDASVEQKMIAGAVFAKLNGAWDAFK</sequence>
<dbReference type="GO" id="GO:0072583">
    <property type="term" value="P:clathrin-dependent endocytosis"/>
    <property type="evidence" value="ECO:0007669"/>
    <property type="project" value="TreeGrafter"/>
</dbReference>
<dbReference type="GO" id="GO:0031982">
    <property type="term" value="C:vesicle"/>
    <property type="evidence" value="ECO:0007669"/>
    <property type="project" value="TreeGrafter"/>
</dbReference>
<dbReference type="RefSeq" id="XP_040722345.1">
    <property type="nucleotide sequence ID" value="XM_040867227.1"/>
</dbReference>
<dbReference type="SUPFAM" id="SSF46565">
    <property type="entry name" value="Chaperone J-domain"/>
    <property type="match status" value="1"/>
</dbReference>
<comment type="caution">
    <text evidence="1">The sequence shown here is derived from an EMBL/GenBank/DDBJ whole genome shotgun (WGS) entry which is preliminary data.</text>
</comment>
<accession>A0A1Y2EV66</accession>
<dbReference type="AlphaFoldDB" id="A0A1Y2EV66"/>
<dbReference type="OrthoDB" id="1717591at2759"/>
<dbReference type="Proteomes" id="UP000193685">
    <property type="component" value="Unassembled WGS sequence"/>
</dbReference>
<protein>
    <submittedName>
        <fullName evidence="1">DnaJ domain-containing protein</fullName>
    </submittedName>
</protein>
<dbReference type="FunFam" id="1.10.287.110:FF:000002">
    <property type="entry name" value="putative tyrosine-protein phosphatase auxilin isoform X2"/>
    <property type="match status" value="1"/>
</dbReference>
<dbReference type="EMBL" id="MCFI01000026">
    <property type="protein sequence ID" value="ORY75472.1"/>
    <property type="molecule type" value="Genomic_DNA"/>
</dbReference>
<feature type="non-terminal residue" evidence="1">
    <location>
        <position position="276"/>
    </location>
</feature>
<dbReference type="STRING" id="56484.A0A1Y2EV66"/>
<evidence type="ECO:0000313" key="1">
    <source>
        <dbReference type="EMBL" id="ORY75472.1"/>
    </source>
</evidence>
<proteinExistence type="predicted"/>
<dbReference type="GeneID" id="63783826"/>
<dbReference type="SUPFAM" id="SSF48452">
    <property type="entry name" value="TPR-like"/>
    <property type="match status" value="1"/>
</dbReference>
<name>A0A1Y2EV66_PROLT</name>
<dbReference type="Gene3D" id="1.25.40.10">
    <property type="entry name" value="Tetratricopeptide repeat domain"/>
    <property type="match status" value="1"/>
</dbReference>
<dbReference type="InterPro" id="IPR011990">
    <property type="entry name" value="TPR-like_helical_dom_sf"/>
</dbReference>
<keyword evidence="2" id="KW-1185">Reference proteome</keyword>